<feature type="region of interest" description="Disordered" evidence="1">
    <location>
        <begin position="39"/>
        <end position="85"/>
    </location>
</feature>
<dbReference type="RefSeq" id="WP_236980860.1">
    <property type="nucleotide sequence ID" value="NZ_BRXE01000074.1"/>
</dbReference>
<organism evidence="3 4">
    <name type="scientific">Mycobacterium kiyosense</name>
    <dbReference type="NCBI Taxonomy" id="2871094"/>
    <lineage>
        <taxon>Bacteria</taxon>
        <taxon>Bacillati</taxon>
        <taxon>Actinomycetota</taxon>
        <taxon>Actinomycetes</taxon>
        <taxon>Mycobacteriales</taxon>
        <taxon>Mycobacteriaceae</taxon>
        <taxon>Mycobacterium</taxon>
    </lineage>
</organism>
<gene>
    <name evidence="3" type="ORF">Mkiyose1413_20110</name>
    <name evidence="2" type="ORF">SRL2020028_43980</name>
</gene>
<dbReference type="Proteomes" id="UP001165663">
    <property type="component" value="Unassembled WGS sequence"/>
</dbReference>
<evidence type="ECO:0000256" key="1">
    <source>
        <dbReference type="SAM" id="MobiDB-lite"/>
    </source>
</evidence>
<sequence>MSPTKTQVLHTYPQQVLDLIDSWKKIFAKLETRAETYRGYVDNPGGSTWEGKPPKRPGAAPGLISRRLPVPATQWTRKPSRSRTP</sequence>
<proteinExistence type="predicted"/>
<dbReference type="AlphaFoldDB" id="A0A9P3Q7B7"/>
<dbReference type="EMBL" id="BRZI01000011">
    <property type="protein sequence ID" value="GLD30128.1"/>
    <property type="molecule type" value="Genomic_DNA"/>
</dbReference>
<accession>A0A9P3Q7B7</accession>
<reference evidence="3" key="1">
    <citation type="submission" date="2022-08" db="EMBL/GenBank/DDBJ databases">
        <title>Mycobacterium kiyosense sp. nov., scotochromogenic slow-glowing species isolated from respiratory specimens.</title>
        <authorList>
            <person name="Fukano H."/>
            <person name="Kazumi Y."/>
            <person name="Sakagami N."/>
            <person name="Ato M."/>
            <person name="Mitarai S."/>
            <person name="Hoshino Y."/>
        </authorList>
    </citation>
    <scope>NUCLEOTIDE SEQUENCE</scope>
    <source>
        <strain evidence="3">1413</strain>
        <strain evidence="2">SRL2020-028</strain>
    </source>
</reference>
<name>A0A9P3Q7B7_9MYCO</name>
<protein>
    <submittedName>
        <fullName evidence="3">Uncharacterized protein</fullName>
    </submittedName>
</protein>
<evidence type="ECO:0000313" key="2">
    <source>
        <dbReference type="EMBL" id="GLB85142.1"/>
    </source>
</evidence>
<dbReference type="Proteomes" id="UP001064782">
    <property type="component" value="Unassembled WGS sequence"/>
</dbReference>
<comment type="caution">
    <text evidence="3">The sequence shown here is derived from an EMBL/GenBank/DDBJ whole genome shotgun (WGS) entry which is preliminary data.</text>
</comment>
<keyword evidence="4" id="KW-1185">Reference proteome</keyword>
<dbReference type="GeneID" id="83629413"/>
<evidence type="ECO:0000313" key="4">
    <source>
        <dbReference type="Proteomes" id="UP001064782"/>
    </source>
</evidence>
<dbReference type="EMBL" id="BRXE01000074">
    <property type="protein sequence ID" value="GLB85142.1"/>
    <property type="molecule type" value="Genomic_DNA"/>
</dbReference>
<evidence type="ECO:0000313" key="3">
    <source>
        <dbReference type="EMBL" id="GLD30128.1"/>
    </source>
</evidence>